<sequence>MKEMNSELRTICWPAASFFPSPTKLPRSPIPEVALESDQPYRALRHRVDQSIMRDVLVARRPA</sequence>
<reference evidence="1 2" key="1">
    <citation type="submission" date="2019-02" db="EMBL/GenBank/DDBJ databases">
        <title>Sequencing the genomes of 1000 actinobacteria strains.</title>
        <authorList>
            <person name="Klenk H.-P."/>
        </authorList>
    </citation>
    <scope>NUCLEOTIDE SEQUENCE [LARGE SCALE GENOMIC DNA]</scope>
    <source>
        <strain evidence="1 2">DSM 45888</strain>
    </source>
</reference>
<evidence type="ECO:0000313" key="2">
    <source>
        <dbReference type="Proteomes" id="UP000293781"/>
    </source>
</evidence>
<proteinExistence type="predicted"/>
<dbReference type="EMBL" id="SHKK01000001">
    <property type="protein sequence ID" value="RZT82015.1"/>
    <property type="molecule type" value="Genomic_DNA"/>
</dbReference>
<comment type="caution">
    <text evidence="1">The sequence shown here is derived from an EMBL/GenBank/DDBJ whole genome shotgun (WGS) entry which is preliminary data.</text>
</comment>
<name>A0A4Q7UKQ8_9ACTN</name>
<accession>A0A4Q7UKQ8</accession>
<protein>
    <submittedName>
        <fullName evidence="1">Uncharacterized protein</fullName>
    </submittedName>
</protein>
<organism evidence="1 2">
    <name type="scientific">Micromonospora violae</name>
    <dbReference type="NCBI Taxonomy" id="1278207"/>
    <lineage>
        <taxon>Bacteria</taxon>
        <taxon>Bacillati</taxon>
        <taxon>Actinomycetota</taxon>
        <taxon>Actinomycetes</taxon>
        <taxon>Micromonosporales</taxon>
        <taxon>Micromonosporaceae</taxon>
        <taxon>Micromonospora</taxon>
    </lineage>
</organism>
<dbReference type="Proteomes" id="UP000293781">
    <property type="component" value="Unassembled WGS sequence"/>
</dbReference>
<dbReference type="AlphaFoldDB" id="A0A4Q7UKQ8"/>
<keyword evidence="2" id="KW-1185">Reference proteome</keyword>
<evidence type="ECO:0000313" key="1">
    <source>
        <dbReference type="EMBL" id="RZT82015.1"/>
    </source>
</evidence>
<gene>
    <name evidence="1" type="ORF">EV382_5315</name>
</gene>